<dbReference type="Proteomes" id="UP001497382">
    <property type="component" value="Unassembled WGS sequence"/>
</dbReference>
<organism evidence="1 2">
    <name type="scientific">Larinioides sclopetarius</name>
    <dbReference type="NCBI Taxonomy" id="280406"/>
    <lineage>
        <taxon>Eukaryota</taxon>
        <taxon>Metazoa</taxon>
        <taxon>Ecdysozoa</taxon>
        <taxon>Arthropoda</taxon>
        <taxon>Chelicerata</taxon>
        <taxon>Arachnida</taxon>
        <taxon>Araneae</taxon>
        <taxon>Araneomorphae</taxon>
        <taxon>Entelegynae</taxon>
        <taxon>Araneoidea</taxon>
        <taxon>Araneidae</taxon>
        <taxon>Larinioides</taxon>
    </lineage>
</organism>
<keyword evidence="2" id="KW-1185">Reference proteome</keyword>
<evidence type="ECO:0000313" key="2">
    <source>
        <dbReference type="Proteomes" id="UP001497382"/>
    </source>
</evidence>
<reference evidence="1 2" key="1">
    <citation type="submission" date="2024-04" db="EMBL/GenBank/DDBJ databases">
        <authorList>
            <person name="Rising A."/>
            <person name="Reimegard J."/>
            <person name="Sonavane S."/>
            <person name="Akerstrom W."/>
            <person name="Nylinder S."/>
            <person name="Hedman E."/>
            <person name="Kallberg Y."/>
        </authorList>
    </citation>
    <scope>NUCLEOTIDE SEQUENCE [LARGE SCALE GENOMIC DNA]</scope>
</reference>
<gene>
    <name evidence="1" type="ORF">LARSCL_LOCUS11182</name>
</gene>
<evidence type="ECO:0000313" key="1">
    <source>
        <dbReference type="EMBL" id="CAL1280777.1"/>
    </source>
</evidence>
<sequence>FVSFLSCRTWSLHDNTNLASNKRTALKFWTNTKIVEMFLLKDSAVLKAAMKRKGLWRQIQSSFTRCCAAKRALKSSEVKTVFLVTISLALLLSFLTDQYRKKKEGGETIFF</sequence>
<comment type="caution">
    <text evidence="1">The sequence shown here is derived from an EMBL/GenBank/DDBJ whole genome shotgun (WGS) entry which is preliminary data.</text>
</comment>
<dbReference type="EMBL" id="CAXIEN010000136">
    <property type="protein sequence ID" value="CAL1280777.1"/>
    <property type="molecule type" value="Genomic_DNA"/>
</dbReference>
<feature type="non-terminal residue" evidence="1">
    <location>
        <position position="1"/>
    </location>
</feature>
<accession>A0AAV2A9V0</accession>
<dbReference type="AlphaFoldDB" id="A0AAV2A9V0"/>
<proteinExistence type="predicted"/>
<name>A0AAV2A9V0_9ARAC</name>
<protein>
    <submittedName>
        <fullName evidence="1">Uncharacterized protein</fullName>
    </submittedName>
</protein>